<reference evidence="1 2" key="2">
    <citation type="journal article" date="2022" name="Mol. Ecol. Resour.">
        <title>The genomes of chicory, endive, great burdock and yacon provide insights into Asteraceae paleo-polyploidization history and plant inulin production.</title>
        <authorList>
            <person name="Fan W."/>
            <person name="Wang S."/>
            <person name="Wang H."/>
            <person name="Wang A."/>
            <person name="Jiang F."/>
            <person name="Liu H."/>
            <person name="Zhao H."/>
            <person name="Xu D."/>
            <person name="Zhang Y."/>
        </authorList>
    </citation>
    <scope>NUCLEOTIDE SEQUENCE [LARGE SCALE GENOMIC DNA]</scope>
    <source>
        <strain evidence="2">cv. Niubang</strain>
    </source>
</reference>
<gene>
    <name evidence="1" type="ORF">L6452_25186</name>
</gene>
<dbReference type="Proteomes" id="UP001055879">
    <property type="component" value="Linkage Group LG08"/>
</dbReference>
<reference evidence="2" key="1">
    <citation type="journal article" date="2022" name="Mol. Ecol. Resour.">
        <title>The genomes of chicory, endive, great burdock and yacon provide insights into Asteraceae palaeo-polyploidization history and plant inulin production.</title>
        <authorList>
            <person name="Fan W."/>
            <person name="Wang S."/>
            <person name="Wang H."/>
            <person name="Wang A."/>
            <person name="Jiang F."/>
            <person name="Liu H."/>
            <person name="Zhao H."/>
            <person name="Xu D."/>
            <person name="Zhang Y."/>
        </authorList>
    </citation>
    <scope>NUCLEOTIDE SEQUENCE [LARGE SCALE GENOMIC DNA]</scope>
    <source>
        <strain evidence="2">cv. Niubang</strain>
    </source>
</reference>
<keyword evidence="2" id="KW-1185">Reference proteome</keyword>
<sequence length="955" mass="109775">MFKSARWRSEKNKIESVFKLQFHATQLKQLAGDTLIISVIPADTGKPTTRLEKAKVKDGSCYWEKPHYQTVKFVRDPKNGKFNEKVYHFVMATGSSKSSCVGEVSIDFASFAEATKSSSLSLPLRNGNCAAFLHVSIQRVQESLDQREVDGTENANRQDRSLRAQLSNNDMEECISSNPNEDRGTLSDNIKRDRRTSSGSDITLSGSDSSSGLDDTPREPEPKKTKPTREPSATTIYEERDERVSQWDWLDGSPPELSTDDSSPSPGDPEPLLGEMSEEGSPDSVIKKLKTELEVLARQADVSELELQTLRKQIVKERKKGQDLSREVTALNEERNAFKNECEKLKAYQKCTEEAEAKVKVNNKLLIEGGDPWALVDELRQELNYEKDLNSNLRLQLQKTQESNAELILAVQDLDEMLERKDSEMSKSKCCKARELQEVKPETDDDDDEDQKALEEIVREHGGMQEGYLLEQKITDLYGEIELYKRDKDELEMQMEQIALDYEILKQGNHDMCCKLEQSQLQEQLKMQYECTSYAVVNELEAQVESLANELKMKSKELSRSVLAIEGLETHVKNLEKDLEDQGRGFEADLEDLMNAKVEQEQRAIRAEENLRKMRMQNANTAERLQEEFRRLSAQMTSTFEANEKVATKAMAEANQLRVEKRHLEEKVKQDLDCITARYEEKLVDLLSQITQKSTELEKMENQIEYMSVEIETLKADKQNLEGERKGLENEVHLAKMELESSRKEFFELMDANKQNDDNYERLQSEMEGLKYRYNDMKLCLIEDESENEKLRKQISELKCDLKKSKDTISSMEQKLKESSNRVTALEGIKATSRNDRCSSKEVTDLKNRIELLEGEIKQKETALKSSENLFVEKEKDLTNQIKELESRLEVLDQTIAISQACRGDEITSLKRLNTSMEVELMEMQERYSEISLKFAEVEGERQRLVMTLRGRKKC</sequence>
<comment type="caution">
    <text evidence="1">The sequence shown here is derived from an EMBL/GenBank/DDBJ whole genome shotgun (WGS) entry which is preliminary data.</text>
</comment>
<name>A0ACB9ABN4_ARCLA</name>
<evidence type="ECO:0000313" key="1">
    <source>
        <dbReference type="EMBL" id="KAI3707025.1"/>
    </source>
</evidence>
<organism evidence="1 2">
    <name type="scientific">Arctium lappa</name>
    <name type="common">Greater burdock</name>
    <name type="synonym">Lappa major</name>
    <dbReference type="NCBI Taxonomy" id="4217"/>
    <lineage>
        <taxon>Eukaryota</taxon>
        <taxon>Viridiplantae</taxon>
        <taxon>Streptophyta</taxon>
        <taxon>Embryophyta</taxon>
        <taxon>Tracheophyta</taxon>
        <taxon>Spermatophyta</taxon>
        <taxon>Magnoliopsida</taxon>
        <taxon>eudicotyledons</taxon>
        <taxon>Gunneridae</taxon>
        <taxon>Pentapetalae</taxon>
        <taxon>asterids</taxon>
        <taxon>campanulids</taxon>
        <taxon>Asterales</taxon>
        <taxon>Asteraceae</taxon>
        <taxon>Carduoideae</taxon>
        <taxon>Cardueae</taxon>
        <taxon>Arctiinae</taxon>
        <taxon>Arctium</taxon>
    </lineage>
</organism>
<protein>
    <submittedName>
        <fullName evidence="1">Uncharacterized protein</fullName>
    </submittedName>
</protein>
<proteinExistence type="predicted"/>
<accession>A0ACB9ABN4</accession>
<dbReference type="EMBL" id="CM042054">
    <property type="protein sequence ID" value="KAI3707025.1"/>
    <property type="molecule type" value="Genomic_DNA"/>
</dbReference>
<evidence type="ECO:0000313" key="2">
    <source>
        <dbReference type="Proteomes" id="UP001055879"/>
    </source>
</evidence>